<protein>
    <submittedName>
        <fullName evidence="7">TetR/AcrR family transcriptional regulator</fullName>
    </submittedName>
</protein>
<comment type="caution">
    <text evidence="7">The sequence shown here is derived from an EMBL/GenBank/DDBJ whole genome shotgun (WGS) entry which is preliminary data.</text>
</comment>
<reference evidence="7" key="1">
    <citation type="submission" date="2020-05" db="EMBL/GenBank/DDBJ databases">
        <title>Fertoebacter nigrum gen. nov., sp. nov., a new member of the family Rhodobacteraceae.</title>
        <authorList>
            <person name="Szuroczki S."/>
            <person name="Abbaszade G."/>
            <person name="Buni D."/>
            <person name="Schumann P."/>
            <person name="Toth E."/>
        </authorList>
    </citation>
    <scope>NUCLEOTIDE SEQUENCE</scope>
    <source>
        <strain evidence="7">RG-N-1a</strain>
    </source>
</reference>
<keyword evidence="8" id="KW-1185">Reference proteome</keyword>
<feature type="DNA-binding region" description="H-T-H motif" evidence="4">
    <location>
        <begin position="46"/>
        <end position="65"/>
    </location>
</feature>
<dbReference type="PROSITE" id="PS01081">
    <property type="entry name" value="HTH_TETR_1"/>
    <property type="match status" value="1"/>
</dbReference>
<evidence type="ECO:0000256" key="2">
    <source>
        <dbReference type="ARBA" id="ARBA00023125"/>
    </source>
</evidence>
<dbReference type="SUPFAM" id="SSF48498">
    <property type="entry name" value="Tetracyclin repressor-like, C-terminal domain"/>
    <property type="match status" value="1"/>
</dbReference>
<evidence type="ECO:0000313" key="7">
    <source>
        <dbReference type="EMBL" id="NUB46464.1"/>
    </source>
</evidence>
<evidence type="ECO:0000259" key="6">
    <source>
        <dbReference type="PROSITE" id="PS50977"/>
    </source>
</evidence>
<feature type="domain" description="HTH tetR-type" evidence="6">
    <location>
        <begin position="23"/>
        <end position="83"/>
    </location>
</feature>
<evidence type="ECO:0000256" key="3">
    <source>
        <dbReference type="ARBA" id="ARBA00023163"/>
    </source>
</evidence>
<organism evidence="7 8">
    <name type="scientific">Fertoeibacter niger</name>
    <dbReference type="NCBI Taxonomy" id="2656921"/>
    <lineage>
        <taxon>Bacteria</taxon>
        <taxon>Pseudomonadati</taxon>
        <taxon>Pseudomonadota</taxon>
        <taxon>Alphaproteobacteria</taxon>
        <taxon>Rhodobacterales</taxon>
        <taxon>Paracoccaceae</taxon>
        <taxon>Fertoeibacter</taxon>
    </lineage>
</organism>
<dbReference type="AlphaFoldDB" id="A0A8X8GY65"/>
<dbReference type="Gene3D" id="1.10.10.60">
    <property type="entry name" value="Homeodomain-like"/>
    <property type="match status" value="1"/>
</dbReference>
<keyword evidence="1" id="KW-0805">Transcription regulation</keyword>
<dbReference type="Gene3D" id="1.10.357.10">
    <property type="entry name" value="Tetracycline Repressor, domain 2"/>
    <property type="match status" value="1"/>
</dbReference>
<dbReference type="PANTHER" id="PTHR47506">
    <property type="entry name" value="TRANSCRIPTIONAL REGULATORY PROTEIN"/>
    <property type="match status" value="1"/>
</dbReference>
<dbReference type="InterPro" id="IPR023772">
    <property type="entry name" value="DNA-bd_HTH_TetR-type_CS"/>
</dbReference>
<evidence type="ECO:0000256" key="1">
    <source>
        <dbReference type="ARBA" id="ARBA00023015"/>
    </source>
</evidence>
<gene>
    <name evidence="7" type="ORF">GEU84_018890</name>
</gene>
<feature type="region of interest" description="Disordered" evidence="5">
    <location>
        <begin position="1"/>
        <end position="23"/>
    </location>
</feature>
<dbReference type="SUPFAM" id="SSF46689">
    <property type="entry name" value="Homeodomain-like"/>
    <property type="match status" value="1"/>
</dbReference>
<dbReference type="Proteomes" id="UP000484076">
    <property type="component" value="Unassembled WGS sequence"/>
</dbReference>
<evidence type="ECO:0000256" key="5">
    <source>
        <dbReference type="SAM" id="MobiDB-lite"/>
    </source>
</evidence>
<dbReference type="GO" id="GO:0003677">
    <property type="term" value="F:DNA binding"/>
    <property type="evidence" value="ECO:0007669"/>
    <property type="project" value="UniProtKB-UniRule"/>
</dbReference>
<dbReference type="EMBL" id="WHUT02000015">
    <property type="protein sequence ID" value="NUB46464.1"/>
    <property type="molecule type" value="Genomic_DNA"/>
</dbReference>
<dbReference type="InterPro" id="IPR036271">
    <property type="entry name" value="Tet_transcr_reg_TetR-rel_C_sf"/>
</dbReference>
<proteinExistence type="predicted"/>
<keyword evidence="3" id="KW-0804">Transcription</keyword>
<dbReference type="InterPro" id="IPR001647">
    <property type="entry name" value="HTH_TetR"/>
</dbReference>
<accession>A0A8X8GY65</accession>
<dbReference type="PANTHER" id="PTHR47506:SF1">
    <property type="entry name" value="HTH-TYPE TRANSCRIPTIONAL REGULATOR YJDC"/>
    <property type="match status" value="1"/>
</dbReference>
<dbReference type="InterPro" id="IPR009057">
    <property type="entry name" value="Homeodomain-like_sf"/>
</dbReference>
<sequence>MHKAERPTPSPLPPDRGRGRPRSFDYDAALTAATRVFWTKGYTASSVSDLTAAMGIGSPSLYAAFGSKDALYAEAIRHYQEKYEALVWEKFNAAATAREAVESLLRDSAAALTGSLLDIPRGCMVTLSSVSSEGNAELGEIVKAARAGLGARLRARFDRAVHEGELPPSADTVALARFVQMVQNGMSILARDNVSRAELEAAVDVALAGWDAATGKGA</sequence>
<evidence type="ECO:0000256" key="4">
    <source>
        <dbReference type="PROSITE-ProRule" id="PRU00335"/>
    </source>
</evidence>
<dbReference type="PROSITE" id="PS50977">
    <property type="entry name" value="HTH_TETR_2"/>
    <property type="match status" value="1"/>
</dbReference>
<evidence type="ECO:0000313" key="8">
    <source>
        <dbReference type="Proteomes" id="UP000484076"/>
    </source>
</evidence>
<name>A0A8X8GY65_9RHOB</name>
<keyword evidence="2 4" id="KW-0238">DNA-binding</keyword>
<dbReference type="Pfam" id="PF00440">
    <property type="entry name" value="TetR_N"/>
    <property type="match status" value="1"/>
</dbReference>